<reference evidence="2 3" key="1">
    <citation type="journal article" date="2020" name="Nature">
        <title>Isolation of an archaeon at the prokaryote-eukaryote interface.</title>
        <authorList>
            <person name="Imachi H."/>
            <person name="Nobu M.K."/>
            <person name="Nakahara N."/>
            <person name="Morono Y."/>
            <person name="Ogawara M."/>
            <person name="Takaki Y."/>
            <person name="Takano Y."/>
            <person name="Uematsu K."/>
            <person name="Ikuta T."/>
            <person name="Ito M."/>
            <person name="Matsui Y."/>
            <person name="Miyazaki M."/>
            <person name="Murata K."/>
            <person name="Saito Y."/>
            <person name="Sakai S."/>
            <person name="Song C."/>
            <person name="Tasumi E."/>
            <person name="Yamanaka Y."/>
            <person name="Yamaguchi T."/>
            <person name="Kamagata Y."/>
            <person name="Tamaki H."/>
            <person name="Takai K."/>
        </authorList>
    </citation>
    <scope>NUCLEOTIDE SEQUENCE [LARGE SCALE GENOMIC DNA]</scope>
    <source>
        <strain evidence="2 3">MK-D1</strain>
    </source>
</reference>
<dbReference type="Pfam" id="PF02627">
    <property type="entry name" value="CMD"/>
    <property type="match status" value="1"/>
</dbReference>
<proteinExistence type="predicted"/>
<accession>A0A5B9DD67</accession>
<dbReference type="OrthoDB" id="70309at2157"/>
<dbReference type="SUPFAM" id="SSF69118">
    <property type="entry name" value="AhpD-like"/>
    <property type="match status" value="1"/>
</dbReference>
<evidence type="ECO:0000259" key="1">
    <source>
        <dbReference type="Pfam" id="PF02627"/>
    </source>
</evidence>
<dbReference type="EMBL" id="CP042905">
    <property type="protein sequence ID" value="QEE17062.1"/>
    <property type="molecule type" value="Genomic_DNA"/>
</dbReference>
<dbReference type="GeneID" id="41330872"/>
<evidence type="ECO:0000313" key="2">
    <source>
        <dbReference type="EMBL" id="QEE17062.1"/>
    </source>
</evidence>
<dbReference type="GO" id="GO:0051920">
    <property type="term" value="F:peroxiredoxin activity"/>
    <property type="evidence" value="ECO:0007669"/>
    <property type="project" value="InterPro"/>
</dbReference>
<dbReference type="InterPro" id="IPR029032">
    <property type="entry name" value="AhpD-like"/>
</dbReference>
<protein>
    <submittedName>
        <fullName evidence="2">Carboxymuconolactone decarboxylase family protein</fullName>
    </submittedName>
</protein>
<dbReference type="KEGG" id="psyt:DSAG12_02894"/>
<dbReference type="Proteomes" id="UP000321408">
    <property type="component" value="Chromosome"/>
</dbReference>
<sequence length="211" mass="24143">MKEIDISLNDCLTNEPMNRTYNIIHGNSHYFTKRVFNFRSFMKTVQSIIRNRRIIMDTMKSKRISYDFSERIMLAVTAVNGCRICEWAHTKMAIESGCTDEEIKNILDLDFIGLKKEEITALAFAQHFAESKENPSKTAVINLVKEYGNQKAVDIINHCRMITIGNLMGNTIDAFNSRINGIQVVDGSFFFEFLVYLFGGLPLKLMSSKMA</sequence>
<name>A0A5B9DD67_9ARCH</name>
<dbReference type="AlphaFoldDB" id="A0A5B9DD67"/>
<evidence type="ECO:0000313" key="3">
    <source>
        <dbReference type="Proteomes" id="UP000321408"/>
    </source>
</evidence>
<keyword evidence="3" id="KW-1185">Reference proteome</keyword>
<feature type="domain" description="Carboxymuconolactone decarboxylase-like" evidence="1">
    <location>
        <begin position="69"/>
        <end position="109"/>
    </location>
</feature>
<organism evidence="2 3">
    <name type="scientific">Promethearchaeum syntrophicum</name>
    <dbReference type="NCBI Taxonomy" id="2594042"/>
    <lineage>
        <taxon>Archaea</taxon>
        <taxon>Promethearchaeati</taxon>
        <taxon>Promethearchaeota</taxon>
        <taxon>Promethearchaeia</taxon>
        <taxon>Promethearchaeales</taxon>
        <taxon>Promethearchaeaceae</taxon>
        <taxon>Promethearchaeum</taxon>
    </lineage>
</organism>
<gene>
    <name evidence="2" type="ORF">DSAG12_02894</name>
</gene>
<dbReference type="RefSeq" id="WP_147663981.1">
    <property type="nucleotide sequence ID" value="NZ_CP042905.2"/>
</dbReference>
<dbReference type="Gene3D" id="1.20.1290.10">
    <property type="entry name" value="AhpD-like"/>
    <property type="match status" value="1"/>
</dbReference>
<reference evidence="2 3" key="2">
    <citation type="journal article" date="2024" name="Int. J. Syst. Evol. Microbiol.">
        <title>Promethearchaeum syntrophicum gen. nov., sp. nov., an anaerobic, obligately syntrophic archaeon, the first isolate of the lineage 'Asgard' archaea, and proposal of the new archaeal phylum Promethearchaeota phyl. nov. and kingdom Promethearchaeati regn. nov.</title>
        <authorList>
            <person name="Imachi H."/>
            <person name="Nobu M.K."/>
            <person name="Kato S."/>
            <person name="Takaki Y."/>
            <person name="Miyazaki M."/>
            <person name="Miyata M."/>
            <person name="Ogawara M."/>
            <person name="Saito Y."/>
            <person name="Sakai S."/>
            <person name="Tahara Y.O."/>
            <person name="Takano Y."/>
            <person name="Tasumi E."/>
            <person name="Uematsu K."/>
            <person name="Yoshimura T."/>
            <person name="Itoh T."/>
            <person name="Ohkuma M."/>
            <person name="Takai K."/>
        </authorList>
    </citation>
    <scope>NUCLEOTIDE SEQUENCE [LARGE SCALE GENOMIC DNA]</scope>
    <source>
        <strain evidence="2 3">MK-D1</strain>
    </source>
</reference>
<dbReference type="InterPro" id="IPR003779">
    <property type="entry name" value="CMD-like"/>
</dbReference>